<dbReference type="GO" id="GO:0005737">
    <property type="term" value="C:cytoplasm"/>
    <property type="evidence" value="ECO:0007669"/>
    <property type="project" value="UniProtKB-SubCell"/>
</dbReference>
<evidence type="ECO:0000256" key="2">
    <source>
        <dbReference type="ARBA" id="ARBA00022598"/>
    </source>
</evidence>
<keyword evidence="2 10" id="KW-0436">Ligase</keyword>
<dbReference type="Gene3D" id="3.40.1390.10">
    <property type="entry name" value="MurE/MurF, N-terminal domain"/>
    <property type="match status" value="1"/>
</dbReference>
<evidence type="ECO:0000259" key="13">
    <source>
        <dbReference type="Pfam" id="PF02875"/>
    </source>
</evidence>
<dbReference type="GO" id="GO:0005524">
    <property type="term" value="F:ATP binding"/>
    <property type="evidence" value="ECO:0007669"/>
    <property type="project" value="UniProtKB-UniRule"/>
</dbReference>
<dbReference type="Pfam" id="PF02875">
    <property type="entry name" value="Mur_ligase_C"/>
    <property type="match status" value="1"/>
</dbReference>
<dbReference type="EMBL" id="FOFG01000004">
    <property type="protein sequence ID" value="SEQ40589.1"/>
    <property type="molecule type" value="Genomic_DNA"/>
</dbReference>
<dbReference type="AlphaFoldDB" id="A0A1H9FS53"/>
<dbReference type="Gene3D" id="3.40.1190.10">
    <property type="entry name" value="Mur-like, catalytic domain"/>
    <property type="match status" value="1"/>
</dbReference>
<keyword evidence="1 10" id="KW-0963">Cytoplasm</keyword>
<keyword evidence="7 10" id="KW-0573">Peptidoglycan synthesis</keyword>
<dbReference type="SUPFAM" id="SSF63418">
    <property type="entry name" value="MurE/MurF N-terminal domain"/>
    <property type="match status" value="1"/>
</dbReference>
<dbReference type="GO" id="GO:0009252">
    <property type="term" value="P:peptidoglycan biosynthetic process"/>
    <property type="evidence" value="ECO:0007669"/>
    <property type="project" value="UniProtKB-UniRule"/>
</dbReference>
<gene>
    <name evidence="10" type="primary">murF</name>
    <name evidence="15" type="ORF">SAMN05216548_104193</name>
</gene>
<evidence type="ECO:0000256" key="1">
    <source>
        <dbReference type="ARBA" id="ARBA00022490"/>
    </source>
</evidence>
<dbReference type="Pfam" id="PF01225">
    <property type="entry name" value="Mur_ligase"/>
    <property type="match status" value="1"/>
</dbReference>
<comment type="subcellular location">
    <subcellularLocation>
        <location evidence="10 11">Cytoplasm</location>
    </subcellularLocation>
</comment>
<feature type="domain" description="Mur ligase central" evidence="14">
    <location>
        <begin position="113"/>
        <end position="302"/>
    </location>
</feature>
<comment type="catalytic activity">
    <reaction evidence="10 11">
        <text>D-alanyl-D-alanine + UDP-N-acetyl-alpha-D-muramoyl-L-alanyl-gamma-D-glutamyl-meso-2,6-diaminopimelate + ATP = UDP-N-acetyl-alpha-D-muramoyl-L-alanyl-gamma-D-glutamyl-meso-2,6-diaminopimeloyl-D-alanyl-D-alanine + ADP + phosphate + H(+)</text>
        <dbReference type="Rhea" id="RHEA:28374"/>
        <dbReference type="ChEBI" id="CHEBI:15378"/>
        <dbReference type="ChEBI" id="CHEBI:30616"/>
        <dbReference type="ChEBI" id="CHEBI:43474"/>
        <dbReference type="ChEBI" id="CHEBI:57822"/>
        <dbReference type="ChEBI" id="CHEBI:61386"/>
        <dbReference type="ChEBI" id="CHEBI:83905"/>
        <dbReference type="ChEBI" id="CHEBI:456216"/>
        <dbReference type="EC" id="6.3.2.10"/>
    </reaction>
</comment>
<dbReference type="PANTHER" id="PTHR43024:SF1">
    <property type="entry name" value="UDP-N-ACETYLMURAMOYL-TRIPEPTIDE--D-ALANYL-D-ALANINE LIGASE"/>
    <property type="match status" value="1"/>
</dbReference>
<dbReference type="EC" id="6.3.2.10" evidence="10 11"/>
<evidence type="ECO:0000256" key="9">
    <source>
        <dbReference type="ARBA" id="ARBA00023316"/>
    </source>
</evidence>
<comment type="function">
    <text evidence="10 11">Involved in cell wall formation. Catalyzes the final step in the synthesis of UDP-N-acetylmuramoyl-pentapeptide, the precursor of murein.</text>
</comment>
<dbReference type="GO" id="GO:0008360">
    <property type="term" value="P:regulation of cell shape"/>
    <property type="evidence" value="ECO:0007669"/>
    <property type="project" value="UniProtKB-KW"/>
</dbReference>
<keyword evidence="6 10" id="KW-0133">Cell shape</keyword>
<keyword evidence="9 10" id="KW-0961">Cell wall biogenesis/degradation</keyword>
<dbReference type="SUPFAM" id="SSF53623">
    <property type="entry name" value="MurD-like peptide ligases, catalytic domain"/>
    <property type="match status" value="1"/>
</dbReference>
<organism evidence="15 16">
    <name type="scientific">Faunimonas pinastri</name>
    <dbReference type="NCBI Taxonomy" id="1855383"/>
    <lineage>
        <taxon>Bacteria</taxon>
        <taxon>Pseudomonadati</taxon>
        <taxon>Pseudomonadota</taxon>
        <taxon>Alphaproteobacteria</taxon>
        <taxon>Hyphomicrobiales</taxon>
        <taxon>Afifellaceae</taxon>
        <taxon>Faunimonas</taxon>
    </lineage>
</organism>
<dbReference type="SUPFAM" id="SSF53244">
    <property type="entry name" value="MurD-like peptide ligases, peptide-binding domain"/>
    <property type="match status" value="1"/>
</dbReference>
<sequence>MSALWSLDALLAAIGGRLIGNAPAEITGISIDSRTVGPGEAFFAIRGDRFDAHAFVAGALKAGAALAVVSQSRVDEIGPVEGALLVVSDDPLDALERLGRAARARMTGKVVAVTGSVGKTSTKEMLRTVFSPLGRTHAPVGSFNNHWGVPLTLARMPADTEFGIFEIGMNHSGEIRPLVGMVRPHAAIVTIVAPVHLAFFADEREIAEAKAEIFEGLLPGGAAIINRDNEWFELLAERAREHGGKVVGFGEDPTSDIRLERCALQEDGSTAQASIFGEQLAFRVGAPGRHLLQNALGVLAVAREIGADVARVALGLAGFRAAKGRGERFLLSHSGGDFILLDESYNANPTSMQAALSLLAQVRPSGLGRRVAVLGDMLELGNDSEALHRGLAADIASNGADLVYLAGAEMKTLWDELPDACRGAYAATAAELEPILVDAIRPGDVIMLKASLGTRFGPVVETIKRRFAPNPQSET</sequence>
<feature type="domain" description="Mur ligase C-terminal" evidence="13">
    <location>
        <begin position="343"/>
        <end position="451"/>
    </location>
</feature>
<evidence type="ECO:0000313" key="16">
    <source>
        <dbReference type="Proteomes" id="UP000199647"/>
    </source>
</evidence>
<dbReference type="InterPro" id="IPR004101">
    <property type="entry name" value="Mur_ligase_C"/>
</dbReference>
<evidence type="ECO:0000256" key="4">
    <source>
        <dbReference type="ARBA" id="ARBA00022741"/>
    </source>
</evidence>
<protein>
    <recommendedName>
        <fullName evidence="10 11">UDP-N-acetylmuramoyl-tripeptide--D-alanyl-D-alanine ligase</fullName>
        <ecNumber evidence="10 11">6.3.2.10</ecNumber>
    </recommendedName>
    <alternativeName>
        <fullName evidence="10">D-alanyl-D-alanine-adding enzyme</fullName>
    </alternativeName>
</protein>
<dbReference type="Proteomes" id="UP000199647">
    <property type="component" value="Unassembled WGS sequence"/>
</dbReference>
<evidence type="ECO:0000313" key="15">
    <source>
        <dbReference type="EMBL" id="SEQ40589.1"/>
    </source>
</evidence>
<dbReference type="InterPro" id="IPR005863">
    <property type="entry name" value="UDP-N-AcMur_synth"/>
</dbReference>
<dbReference type="STRING" id="1855383.SAMN05216548_104193"/>
<dbReference type="GO" id="GO:0047480">
    <property type="term" value="F:UDP-N-acetylmuramoyl-tripeptide-D-alanyl-D-alanine ligase activity"/>
    <property type="evidence" value="ECO:0007669"/>
    <property type="project" value="UniProtKB-UniRule"/>
</dbReference>
<accession>A0A1H9FS53</accession>
<dbReference type="InterPro" id="IPR035911">
    <property type="entry name" value="MurE/MurF_N"/>
</dbReference>
<dbReference type="Pfam" id="PF08245">
    <property type="entry name" value="Mur_ligase_M"/>
    <property type="match status" value="1"/>
</dbReference>
<keyword evidence="4 10" id="KW-0547">Nucleotide-binding</keyword>
<evidence type="ECO:0000256" key="10">
    <source>
        <dbReference type="HAMAP-Rule" id="MF_02019"/>
    </source>
</evidence>
<feature type="domain" description="Mur ligase N-terminal catalytic" evidence="12">
    <location>
        <begin position="25"/>
        <end position="73"/>
    </location>
</feature>
<dbReference type="InterPro" id="IPR000713">
    <property type="entry name" value="Mur_ligase_N"/>
</dbReference>
<feature type="binding site" evidence="10">
    <location>
        <begin position="115"/>
        <end position="121"/>
    </location>
    <ligand>
        <name>ATP</name>
        <dbReference type="ChEBI" id="CHEBI:30616"/>
    </ligand>
</feature>
<evidence type="ECO:0000259" key="14">
    <source>
        <dbReference type="Pfam" id="PF08245"/>
    </source>
</evidence>
<keyword evidence="8 10" id="KW-0131">Cell cycle</keyword>
<dbReference type="GO" id="GO:0051301">
    <property type="term" value="P:cell division"/>
    <property type="evidence" value="ECO:0007669"/>
    <property type="project" value="UniProtKB-KW"/>
</dbReference>
<name>A0A1H9FS53_9HYPH</name>
<dbReference type="UniPathway" id="UPA00219"/>
<dbReference type="GO" id="GO:0008766">
    <property type="term" value="F:UDP-N-acetylmuramoylalanyl-D-glutamyl-2,6-diaminopimelate-D-alanyl-D-alanine ligase activity"/>
    <property type="evidence" value="ECO:0007669"/>
    <property type="project" value="RHEA"/>
</dbReference>
<dbReference type="NCBIfam" id="TIGR01143">
    <property type="entry name" value="murF"/>
    <property type="match status" value="1"/>
</dbReference>
<dbReference type="PANTHER" id="PTHR43024">
    <property type="entry name" value="UDP-N-ACETYLMURAMOYL-TRIPEPTIDE--D-ALANYL-D-ALANINE LIGASE"/>
    <property type="match status" value="1"/>
</dbReference>
<dbReference type="InterPro" id="IPR013221">
    <property type="entry name" value="Mur_ligase_cen"/>
</dbReference>
<dbReference type="InterPro" id="IPR051046">
    <property type="entry name" value="MurCDEF_CellWall_CoF430Synth"/>
</dbReference>
<dbReference type="GO" id="GO:0071555">
    <property type="term" value="P:cell wall organization"/>
    <property type="evidence" value="ECO:0007669"/>
    <property type="project" value="UniProtKB-KW"/>
</dbReference>
<dbReference type="NCBIfam" id="NF010693">
    <property type="entry name" value="PRK14093.1"/>
    <property type="match status" value="1"/>
</dbReference>
<evidence type="ECO:0000256" key="8">
    <source>
        <dbReference type="ARBA" id="ARBA00023306"/>
    </source>
</evidence>
<comment type="pathway">
    <text evidence="10 11">Cell wall biogenesis; peptidoglycan biosynthesis.</text>
</comment>
<keyword evidence="16" id="KW-1185">Reference proteome</keyword>
<dbReference type="RefSeq" id="WP_092496058.1">
    <property type="nucleotide sequence ID" value="NZ_FOFG01000004.1"/>
</dbReference>
<evidence type="ECO:0000256" key="11">
    <source>
        <dbReference type="RuleBase" id="RU004136"/>
    </source>
</evidence>
<keyword evidence="3 10" id="KW-0132">Cell division</keyword>
<evidence type="ECO:0000256" key="3">
    <source>
        <dbReference type="ARBA" id="ARBA00022618"/>
    </source>
</evidence>
<reference evidence="15 16" key="1">
    <citation type="submission" date="2016-10" db="EMBL/GenBank/DDBJ databases">
        <authorList>
            <person name="de Groot N.N."/>
        </authorList>
    </citation>
    <scope>NUCLEOTIDE SEQUENCE [LARGE SCALE GENOMIC DNA]</scope>
    <source>
        <strain evidence="15 16">A52C2</strain>
    </source>
</reference>
<proteinExistence type="inferred from homology"/>
<keyword evidence="5 10" id="KW-0067">ATP-binding</keyword>
<evidence type="ECO:0000259" key="12">
    <source>
        <dbReference type="Pfam" id="PF01225"/>
    </source>
</evidence>
<evidence type="ECO:0000256" key="7">
    <source>
        <dbReference type="ARBA" id="ARBA00022984"/>
    </source>
</evidence>
<evidence type="ECO:0000256" key="6">
    <source>
        <dbReference type="ARBA" id="ARBA00022960"/>
    </source>
</evidence>
<comment type="similarity">
    <text evidence="10">Belongs to the MurCDEF family. MurF subfamily.</text>
</comment>
<dbReference type="InterPro" id="IPR036615">
    <property type="entry name" value="Mur_ligase_C_dom_sf"/>
</dbReference>
<dbReference type="HAMAP" id="MF_02019">
    <property type="entry name" value="MurF"/>
    <property type="match status" value="1"/>
</dbReference>
<dbReference type="Gene3D" id="3.90.190.20">
    <property type="entry name" value="Mur ligase, C-terminal domain"/>
    <property type="match status" value="1"/>
</dbReference>
<evidence type="ECO:0000256" key="5">
    <source>
        <dbReference type="ARBA" id="ARBA00022840"/>
    </source>
</evidence>
<dbReference type="InterPro" id="IPR036565">
    <property type="entry name" value="Mur-like_cat_sf"/>
</dbReference>
<dbReference type="OrthoDB" id="9801978at2"/>